<dbReference type="Proteomes" id="UP000729402">
    <property type="component" value="Unassembled WGS sequence"/>
</dbReference>
<evidence type="ECO:0000256" key="3">
    <source>
        <dbReference type="SAM" id="SignalP"/>
    </source>
</evidence>
<keyword evidence="5" id="KW-1185">Reference proteome</keyword>
<evidence type="ECO:0008006" key="6">
    <source>
        <dbReference type="Google" id="ProtNLM"/>
    </source>
</evidence>
<evidence type="ECO:0000256" key="1">
    <source>
        <dbReference type="ARBA" id="ARBA00008668"/>
    </source>
</evidence>
<proteinExistence type="inferred from homology"/>
<evidence type="ECO:0000256" key="2">
    <source>
        <dbReference type="SAM" id="MobiDB-lite"/>
    </source>
</evidence>
<comment type="similarity">
    <text evidence="1">Belongs to the 'GDSL' lipolytic enzyme family.</text>
</comment>
<organism evidence="4 5">
    <name type="scientific">Zizania palustris</name>
    <name type="common">Northern wild rice</name>
    <dbReference type="NCBI Taxonomy" id="103762"/>
    <lineage>
        <taxon>Eukaryota</taxon>
        <taxon>Viridiplantae</taxon>
        <taxon>Streptophyta</taxon>
        <taxon>Embryophyta</taxon>
        <taxon>Tracheophyta</taxon>
        <taxon>Spermatophyta</taxon>
        <taxon>Magnoliopsida</taxon>
        <taxon>Liliopsida</taxon>
        <taxon>Poales</taxon>
        <taxon>Poaceae</taxon>
        <taxon>BOP clade</taxon>
        <taxon>Oryzoideae</taxon>
        <taxon>Oryzeae</taxon>
        <taxon>Zizaniinae</taxon>
        <taxon>Zizania</taxon>
    </lineage>
</organism>
<dbReference type="InterPro" id="IPR001087">
    <property type="entry name" value="GDSL"/>
</dbReference>
<reference evidence="4" key="1">
    <citation type="journal article" date="2021" name="bioRxiv">
        <title>Whole Genome Assembly and Annotation of Northern Wild Rice, Zizania palustris L., Supports a Whole Genome Duplication in the Zizania Genus.</title>
        <authorList>
            <person name="Haas M."/>
            <person name="Kono T."/>
            <person name="Macchietto M."/>
            <person name="Millas R."/>
            <person name="McGilp L."/>
            <person name="Shao M."/>
            <person name="Duquette J."/>
            <person name="Hirsch C.N."/>
            <person name="Kimball J."/>
        </authorList>
    </citation>
    <scope>NUCLEOTIDE SEQUENCE</scope>
    <source>
        <tissue evidence="4">Fresh leaf tissue</tissue>
    </source>
</reference>
<dbReference type="InterPro" id="IPR051238">
    <property type="entry name" value="GDSL_esterase/lipase"/>
</dbReference>
<dbReference type="OrthoDB" id="1600564at2759"/>
<protein>
    <recommendedName>
        <fullName evidence="6">GDSL esterase/lipase</fullName>
    </recommendedName>
</protein>
<evidence type="ECO:0000313" key="5">
    <source>
        <dbReference type="Proteomes" id="UP000729402"/>
    </source>
</evidence>
<name>A0A8J5W232_ZIZPA</name>
<dbReference type="Pfam" id="PF00657">
    <property type="entry name" value="Lipase_GDSL"/>
    <property type="match status" value="1"/>
</dbReference>
<dbReference type="GO" id="GO:0016788">
    <property type="term" value="F:hydrolase activity, acting on ester bonds"/>
    <property type="evidence" value="ECO:0007669"/>
    <property type="project" value="InterPro"/>
</dbReference>
<feature type="compositionally biased region" description="Low complexity" evidence="2">
    <location>
        <begin position="355"/>
        <end position="365"/>
    </location>
</feature>
<reference evidence="4" key="2">
    <citation type="submission" date="2021-02" db="EMBL/GenBank/DDBJ databases">
        <authorList>
            <person name="Kimball J.A."/>
            <person name="Haas M.W."/>
            <person name="Macchietto M."/>
            <person name="Kono T."/>
            <person name="Duquette J."/>
            <person name="Shao M."/>
        </authorList>
    </citation>
    <scope>NUCLEOTIDE SEQUENCE</scope>
    <source>
        <tissue evidence="4">Fresh leaf tissue</tissue>
    </source>
</reference>
<gene>
    <name evidence="4" type="ORF">GUJ93_ZPchr0006g42878</name>
</gene>
<dbReference type="AlphaFoldDB" id="A0A8J5W232"/>
<accession>A0A8J5W232</accession>
<dbReference type="PANTHER" id="PTHR45650">
    <property type="entry name" value="GDSL-LIKE LIPASE/ACYLHYDROLASE-RELATED"/>
    <property type="match status" value="1"/>
</dbReference>
<feature type="region of interest" description="Disordered" evidence="2">
    <location>
        <begin position="349"/>
        <end position="371"/>
    </location>
</feature>
<comment type="caution">
    <text evidence="4">The sequence shown here is derived from an EMBL/GenBank/DDBJ whole genome shotgun (WGS) entry which is preliminary data.</text>
</comment>
<evidence type="ECO:0000313" key="4">
    <source>
        <dbReference type="EMBL" id="KAG8072273.1"/>
    </source>
</evidence>
<keyword evidence="3" id="KW-0732">Signal</keyword>
<dbReference type="InterPro" id="IPR035669">
    <property type="entry name" value="SGNH_plant_lipase-like"/>
</dbReference>
<dbReference type="CDD" id="cd01837">
    <property type="entry name" value="SGNH_plant_lipase_like"/>
    <property type="match status" value="1"/>
</dbReference>
<feature type="signal peptide" evidence="3">
    <location>
        <begin position="1"/>
        <end position="25"/>
    </location>
</feature>
<feature type="chain" id="PRO_5035206419" description="GDSL esterase/lipase" evidence="3">
    <location>
        <begin position="26"/>
        <end position="371"/>
    </location>
</feature>
<dbReference type="PANTHER" id="PTHR45650:SF16">
    <property type="entry name" value="OS02G0732800 PROTEIN"/>
    <property type="match status" value="1"/>
</dbReference>
<dbReference type="EMBL" id="JAAALK010000283">
    <property type="protein sequence ID" value="KAG8072273.1"/>
    <property type="molecule type" value="Genomic_DNA"/>
</dbReference>
<sequence length="371" mass="39494">MAALAAVVAIAAVLALHSAVAVAGAAATKGPVTYVFGDSMSDVGNNNYFPLSLAKSNYPWYGIDYPNGVATGRFTNGRTIGDYMAAKFGVPSPPPFLSLSMPDDDVLGGVNFASGGAGILNETGVYFVQYFSFDEQISCFEMVKKAMIAKIGKEAAEVAVNAALFQIGLGSNDYINNFLQPFMADGKTYTQEQFIRLLITTLDRQLKRLYGLGARNVAFNGLPPLGCIPSQRVHSGDGKCLDHVNGYAEQFNAAAKKLLDGMNAKLPGARMALADCYSVVMELIQHPEKHGFTTSHTSCCDVDTTVGGLCLPNSRPCRDREAFVFWDAYHTSDAANRVIADRLWDDMQSAGHGGASATQASSPAPSQSPSP</sequence>